<dbReference type="RefSeq" id="WP_377283799.1">
    <property type="nucleotide sequence ID" value="NZ_JBHRSI010000009.1"/>
</dbReference>
<evidence type="ECO:0008006" key="4">
    <source>
        <dbReference type="Google" id="ProtNLM"/>
    </source>
</evidence>
<gene>
    <name evidence="2" type="ORF">ACFSC0_12650</name>
</gene>
<evidence type="ECO:0000313" key="2">
    <source>
        <dbReference type="EMBL" id="MFD1784249.1"/>
    </source>
</evidence>
<feature type="signal peptide" evidence="1">
    <location>
        <begin position="1"/>
        <end position="26"/>
    </location>
</feature>
<protein>
    <recommendedName>
        <fullName evidence="4">YMGG-like Gly-zipper domain-containing protein</fullName>
    </recommendedName>
</protein>
<dbReference type="PROSITE" id="PS51257">
    <property type="entry name" value="PROKAR_LIPOPROTEIN"/>
    <property type="match status" value="1"/>
</dbReference>
<organism evidence="2 3">
    <name type="scientific">Phenylobacterium terrae</name>
    <dbReference type="NCBI Taxonomy" id="2665495"/>
    <lineage>
        <taxon>Bacteria</taxon>
        <taxon>Pseudomonadati</taxon>
        <taxon>Pseudomonadota</taxon>
        <taxon>Alphaproteobacteria</taxon>
        <taxon>Caulobacterales</taxon>
        <taxon>Caulobacteraceae</taxon>
        <taxon>Phenylobacterium</taxon>
    </lineage>
</organism>
<name>A0ABW4N2P2_9CAUL</name>
<keyword evidence="3" id="KW-1185">Reference proteome</keyword>
<evidence type="ECO:0000313" key="3">
    <source>
        <dbReference type="Proteomes" id="UP001597237"/>
    </source>
</evidence>
<comment type="caution">
    <text evidence="2">The sequence shown here is derived from an EMBL/GenBank/DDBJ whole genome shotgun (WGS) entry which is preliminary data.</text>
</comment>
<dbReference type="EMBL" id="JBHUEY010000001">
    <property type="protein sequence ID" value="MFD1784249.1"/>
    <property type="molecule type" value="Genomic_DNA"/>
</dbReference>
<feature type="chain" id="PRO_5046676080" description="YMGG-like Gly-zipper domain-containing protein" evidence="1">
    <location>
        <begin position="27"/>
        <end position="75"/>
    </location>
</feature>
<keyword evidence="1" id="KW-0732">Signal</keyword>
<proteinExistence type="predicted"/>
<accession>A0ABW4N2P2</accession>
<evidence type="ECO:0000256" key="1">
    <source>
        <dbReference type="SAM" id="SignalP"/>
    </source>
</evidence>
<sequence>MTSVRILVLIAAGLALSGCISTVVGATAGAAVGVAGATVGVAAKGVGVAAKGAGKVVGAAIPDRKERPPEEHGAY</sequence>
<dbReference type="Proteomes" id="UP001597237">
    <property type="component" value="Unassembled WGS sequence"/>
</dbReference>
<reference evidence="3" key="1">
    <citation type="journal article" date="2019" name="Int. J. Syst. Evol. Microbiol.">
        <title>The Global Catalogue of Microorganisms (GCM) 10K type strain sequencing project: providing services to taxonomists for standard genome sequencing and annotation.</title>
        <authorList>
            <consortium name="The Broad Institute Genomics Platform"/>
            <consortium name="The Broad Institute Genome Sequencing Center for Infectious Disease"/>
            <person name="Wu L."/>
            <person name="Ma J."/>
        </authorList>
    </citation>
    <scope>NUCLEOTIDE SEQUENCE [LARGE SCALE GENOMIC DNA]</scope>
    <source>
        <strain evidence="3">DFY28</strain>
    </source>
</reference>